<comment type="caution">
    <text evidence="1">The sequence shown here is derived from an EMBL/GenBank/DDBJ whole genome shotgun (WGS) entry which is preliminary data.</text>
</comment>
<evidence type="ECO:0000313" key="1">
    <source>
        <dbReference type="EMBL" id="KAJ8113192.1"/>
    </source>
</evidence>
<gene>
    <name evidence="1" type="ORF">OPT61_g4623</name>
</gene>
<dbReference type="EMBL" id="JAPHNI010000269">
    <property type="protein sequence ID" value="KAJ8113192.1"/>
    <property type="molecule type" value="Genomic_DNA"/>
</dbReference>
<name>A0ACC2IDH1_9PLEO</name>
<keyword evidence="2" id="KW-1185">Reference proteome</keyword>
<proteinExistence type="predicted"/>
<organism evidence="1 2">
    <name type="scientific">Boeremia exigua</name>
    <dbReference type="NCBI Taxonomy" id="749465"/>
    <lineage>
        <taxon>Eukaryota</taxon>
        <taxon>Fungi</taxon>
        <taxon>Dikarya</taxon>
        <taxon>Ascomycota</taxon>
        <taxon>Pezizomycotina</taxon>
        <taxon>Dothideomycetes</taxon>
        <taxon>Pleosporomycetidae</taxon>
        <taxon>Pleosporales</taxon>
        <taxon>Pleosporineae</taxon>
        <taxon>Didymellaceae</taxon>
        <taxon>Boeremia</taxon>
    </lineage>
</organism>
<sequence length="407" mass="45853">MKTAYPSEDRRILSKCLVSPTQSQWRCESDSGVRLRKVASGDVIFSANYTRRRTAISCFNDKLLAFWRGRRYKSARGRVPRLFSQARHQTKTGCCDVSLTPEAFVSKKDIYLSESRRCCPESSSMPPARKTVPEPQVLNPIPIGTSPVLRPGTNAVVYHIPTAPPTEHGSPSTTTITLARYSAWTSGLHFHATHTEYLRLVKGAIFVELNGTTKLISALEGGEVARSTGKLAQEGLVVEVPQFAKHNWGRLEHYFSSIEDMKKGAQQERTLPEDWSEEVVVEEWTDPSDIDKALFFWNLNNIITPPSGVVLSSRQWVAASLLGNLWIDLQLFQVFWELDNWPVFLDFRKLPFGKNRGAWLRSKHVAEVAVSFLVVLVARLIGRVLGLRAVAQQRTPDALWEAYRKSS</sequence>
<evidence type="ECO:0000313" key="2">
    <source>
        <dbReference type="Proteomes" id="UP001153331"/>
    </source>
</evidence>
<reference evidence="1" key="1">
    <citation type="submission" date="2022-11" db="EMBL/GenBank/DDBJ databases">
        <title>Genome Sequence of Boeremia exigua.</title>
        <authorList>
            <person name="Buettner E."/>
        </authorList>
    </citation>
    <scope>NUCLEOTIDE SEQUENCE</scope>
    <source>
        <strain evidence="1">CU02</strain>
    </source>
</reference>
<accession>A0ACC2IDH1</accession>
<protein>
    <submittedName>
        <fullName evidence="1">Uncharacterized protein</fullName>
    </submittedName>
</protein>
<dbReference type="Proteomes" id="UP001153331">
    <property type="component" value="Unassembled WGS sequence"/>
</dbReference>